<dbReference type="Gene3D" id="1.10.510.10">
    <property type="entry name" value="Transferase(Phosphotransferase) domain 1"/>
    <property type="match status" value="1"/>
</dbReference>
<evidence type="ECO:0000313" key="6">
    <source>
        <dbReference type="Proteomes" id="UP001516023"/>
    </source>
</evidence>
<feature type="compositionally biased region" description="Low complexity" evidence="3">
    <location>
        <begin position="319"/>
        <end position="334"/>
    </location>
</feature>
<dbReference type="Pfam" id="PF07714">
    <property type="entry name" value="PK_Tyr_Ser-Thr"/>
    <property type="match status" value="1"/>
</dbReference>
<dbReference type="EMBL" id="JABMIG020000041">
    <property type="protein sequence ID" value="KAL3799117.1"/>
    <property type="molecule type" value="Genomic_DNA"/>
</dbReference>
<dbReference type="AlphaFoldDB" id="A0ABD3QG46"/>
<dbReference type="PANTHER" id="PTHR44329:SF298">
    <property type="entry name" value="MIXED LINEAGE KINASE DOMAIN-LIKE PROTEIN"/>
    <property type="match status" value="1"/>
</dbReference>
<keyword evidence="2" id="KW-0067">ATP-binding</keyword>
<evidence type="ECO:0000313" key="5">
    <source>
        <dbReference type="EMBL" id="KAL3799117.1"/>
    </source>
</evidence>
<dbReference type="InterPro" id="IPR000719">
    <property type="entry name" value="Prot_kinase_dom"/>
</dbReference>
<organism evidence="5 6">
    <name type="scientific">Cyclotella cryptica</name>
    <dbReference type="NCBI Taxonomy" id="29204"/>
    <lineage>
        <taxon>Eukaryota</taxon>
        <taxon>Sar</taxon>
        <taxon>Stramenopiles</taxon>
        <taxon>Ochrophyta</taxon>
        <taxon>Bacillariophyta</taxon>
        <taxon>Coscinodiscophyceae</taxon>
        <taxon>Thalassiosirophycidae</taxon>
        <taxon>Stephanodiscales</taxon>
        <taxon>Stephanodiscaceae</taxon>
        <taxon>Cyclotella</taxon>
    </lineage>
</organism>
<dbReference type="PROSITE" id="PS50011">
    <property type="entry name" value="PROTEIN_KINASE_DOM"/>
    <property type="match status" value="1"/>
</dbReference>
<feature type="domain" description="Protein kinase" evidence="4">
    <location>
        <begin position="367"/>
        <end position="662"/>
    </location>
</feature>
<dbReference type="PANTHER" id="PTHR44329">
    <property type="entry name" value="SERINE/THREONINE-PROTEIN KINASE TNNI3K-RELATED"/>
    <property type="match status" value="1"/>
</dbReference>
<reference evidence="5 6" key="1">
    <citation type="journal article" date="2020" name="G3 (Bethesda)">
        <title>Improved Reference Genome for Cyclotella cryptica CCMP332, a Model for Cell Wall Morphogenesis, Salinity Adaptation, and Lipid Production in Diatoms (Bacillariophyta).</title>
        <authorList>
            <person name="Roberts W.R."/>
            <person name="Downey K.M."/>
            <person name="Ruck E.C."/>
            <person name="Traller J.C."/>
            <person name="Alverson A.J."/>
        </authorList>
    </citation>
    <scope>NUCLEOTIDE SEQUENCE [LARGE SCALE GENOMIC DNA]</scope>
    <source>
        <strain evidence="5 6">CCMP332</strain>
    </source>
</reference>
<gene>
    <name evidence="5" type="ORF">HJC23_002245</name>
</gene>
<evidence type="ECO:0000256" key="3">
    <source>
        <dbReference type="SAM" id="MobiDB-lite"/>
    </source>
</evidence>
<feature type="region of interest" description="Disordered" evidence="3">
    <location>
        <begin position="314"/>
        <end position="386"/>
    </location>
</feature>
<dbReference type="InterPro" id="IPR051681">
    <property type="entry name" value="Ser/Thr_Kinases-Pseudokinases"/>
</dbReference>
<evidence type="ECO:0000256" key="1">
    <source>
        <dbReference type="ARBA" id="ARBA00022741"/>
    </source>
</evidence>
<dbReference type="SMART" id="SM00220">
    <property type="entry name" value="S_TKc"/>
    <property type="match status" value="1"/>
</dbReference>
<feature type="compositionally biased region" description="Polar residues" evidence="3">
    <location>
        <begin position="335"/>
        <end position="346"/>
    </location>
</feature>
<feature type="region of interest" description="Disordered" evidence="3">
    <location>
        <begin position="202"/>
        <end position="225"/>
    </location>
</feature>
<evidence type="ECO:0000259" key="4">
    <source>
        <dbReference type="PROSITE" id="PS50011"/>
    </source>
</evidence>
<proteinExistence type="predicted"/>
<feature type="compositionally biased region" description="Polar residues" evidence="3">
    <location>
        <begin position="216"/>
        <end position="225"/>
    </location>
</feature>
<dbReference type="SUPFAM" id="SSF56112">
    <property type="entry name" value="Protein kinase-like (PK-like)"/>
    <property type="match status" value="1"/>
</dbReference>
<keyword evidence="6" id="KW-1185">Reference proteome</keyword>
<protein>
    <recommendedName>
        <fullName evidence="4">Protein kinase domain-containing protein</fullName>
    </recommendedName>
</protein>
<evidence type="ECO:0000256" key="2">
    <source>
        <dbReference type="ARBA" id="ARBA00022840"/>
    </source>
</evidence>
<comment type="caution">
    <text evidence="5">The sequence shown here is derived from an EMBL/GenBank/DDBJ whole genome shotgun (WGS) entry which is preliminary data.</text>
</comment>
<name>A0ABD3QG46_9STRA</name>
<dbReference type="Proteomes" id="UP001516023">
    <property type="component" value="Unassembled WGS sequence"/>
</dbReference>
<feature type="compositionally biased region" description="Polar residues" evidence="3">
    <location>
        <begin position="355"/>
        <end position="364"/>
    </location>
</feature>
<dbReference type="InterPro" id="IPR011009">
    <property type="entry name" value="Kinase-like_dom_sf"/>
</dbReference>
<keyword evidence="1" id="KW-0547">Nucleotide-binding</keyword>
<sequence length="664" mass="75506">MNATTTNEYPPPAPQLISPFESAVQHGDHHLHLPLLHRHSHPTDQDDLLASHPALARAREKTKSAFLTSPLLEEEEYIFPRFRVGELVLGKVLGRGGFGTVLEILRLDLSDRKEEEDERTSCRGDVSHVRVTKSLDALGEIQAAESKDDIGELRLCASDEETKTSKRRRRSVSLGFGHRDGFFHRRSHKKGGSVLHLSWAGHHPQKRHPEEDQDTEQAGQTASARRHSLNFSFISWRDSVAGQEGKDAIDEHDLRFLNGSHLHENGDAPEQIQEKEAPLVTDDAPTMTDEVENGENAQNEVDDAKKNMYALDQSDELTPPHSNHGPSSPNSPTSKSETVATHNQSSTRRRIILYSKTNDGANTTFEEDDEENITSSKHDKHFMSKHATTSKGKARYAVKIISPHIVRGDFKKFLQAASDMATETYFLSVLNHPHILKMRAVGQGDMFSPSYFLVFDRLYHTLDDRIGGEWKHRKDHLELDFFVWGRGRKVKMLWEERLGVARDLAGALSYLHDMCIIYRDLKPENVGFDCKGVTKLFDFGLAKQVRREDATDDTYRLTANTGSLRYMAPEVGDGWPYNFNADSYSFTILLWEILALEVPFGSYTPQQIVNLARKWGERPKLKDEWSERLKEAMKSGWDSNFRKRPSMKDFEVMLELELHESQAS</sequence>
<dbReference type="InterPro" id="IPR001245">
    <property type="entry name" value="Ser-Thr/Tyr_kinase_cat_dom"/>
</dbReference>
<dbReference type="GO" id="GO:0005524">
    <property type="term" value="F:ATP binding"/>
    <property type="evidence" value="ECO:0007669"/>
    <property type="project" value="UniProtKB-KW"/>
</dbReference>
<accession>A0ABD3QG46</accession>